<dbReference type="AlphaFoldDB" id="A0A7R7XPI5"/>
<protein>
    <recommendedName>
        <fullName evidence="3">Aminoglycoside phosphotransferase domain-containing protein</fullName>
    </recommendedName>
</protein>
<evidence type="ECO:0000313" key="2">
    <source>
        <dbReference type="Proteomes" id="UP000654913"/>
    </source>
</evidence>
<name>A0A7R7XPI5_9EURO</name>
<dbReference type="Proteomes" id="UP000654913">
    <property type="component" value="Chromosome 4"/>
</dbReference>
<dbReference type="EMBL" id="AP024446">
    <property type="protein sequence ID" value="BCS24992.1"/>
    <property type="molecule type" value="Genomic_DNA"/>
</dbReference>
<dbReference type="OrthoDB" id="2906425at2759"/>
<sequence length="192" mass="21690">MWSILSPDYTWPAPPLAKVQRTTPPVPTSPGITSRWLWGKAHGVLYHFSRCYCFLLGIYFNPHIIQLPFGLILKWTDRTSVEEAIATQMVRAAGIPAPRVLSCGEHVTPQSTREVSILMTRLPGFTLENSRDPFEGHDEGPWLEELKTCVDAMREWEPPSQESICSPIGTALRSSRVPDHIMGPFTDHKSFY</sequence>
<evidence type="ECO:0008006" key="3">
    <source>
        <dbReference type="Google" id="ProtNLM"/>
    </source>
</evidence>
<reference evidence="1" key="1">
    <citation type="submission" date="2021-01" db="EMBL/GenBank/DDBJ databases">
        <authorList>
            <consortium name="Aspergillus puulaauensis MK2 genome sequencing consortium"/>
            <person name="Kazuki M."/>
            <person name="Futagami T."/>
        </authorList>
    </citation>
    <scope>NUCLEOTIDE SEQUENCE</scope>
    <source>
        <strain evidence="1">MK2</strain>
    </source>
</reference>
<organism evidence="1 2">
    <name type="scientific">Aspergillus puulaauensis</name>
    <dbReference type="NCBI Taxonomy" id="1220207"/>
    <lineage>
        <taxon>Eukaryota</taxon>
        <taxon>Fungi</taxon>
        <taxon>Dikarya</taxon>
        <taxon>Ascomycota</taxon>
        <taxon>Pezizomycotina</taxon>
        <taxon>Eurotiomycetes</taxon>
        <taxon>Eurotiomycetidae</taxon>
        <taxon>Eurotiales</taxon>
        <taxon>Aspergillaceae</taxon>
        <taxon>Aspergillus</taxon>
    </lineage>
</organism>
<keyword evidence="2" id="KW-1185">Reference proteome</keyword>
<dbReference type="GeneID" id="64974997"/>
<evidence type="ECO:0000313" key="1">
    <source>
        <dbReference type="EMBL" id="BCS24992.1"/>
    </source>
</evidence>
<dbReference type="RefSeq" id="XP_041557186.1">
    <property type="nucleotide sequence ID" value="XM_041704619.1"/>
</dbReference>
<dbReference type="KEGG" id="apuu:APUU_41436A"/>
<gene>
    <name evidence="1" type="ORF">APUU_41436A</name>
</gene>
<proteinExistence type="predicted"/>
<reference evidence="1" key="2">
    <citation type="submission" date="2021-02" db="EMBL/GenBank/DDBJ databases">
        <title>Aspergillus puulaauensis MK2 genome sequence.</title>
        <authorList>
            <person name="Futagami T."/>
            <person name="Mori K."/>
            <person name="Kadooka C."/>
            <person name="Tanaka T."/>
        </authorList>
    </citation>
    <scope>NUCLEOTIDE SEQUENCE</scope>
    <source>
        <strain evidence="1">MK2</strain>
    </source>
</reference>
<accession>A0A7R7XPI5</accession>